<protein>
    <submittedName>
        <fullName evidence="2">Uncharacterized protein</fullName>
    </submittedName>
</protein>
<dbReference type="Proteomes" id="UP001341840">
    <property type="component" value="Unassembled WGS sequence"/>
</dbReference>
<keyword evidence="3" id="KW-1185">Reference proteome</keyword>
<evidence type="ECO:0000256" key="1">
    <source>
        <dbReference type="SAM" id="Phobius"/>
    </source>
</evidence>
<keyword evidence="1" id="KW-0812">Transmembrane</keyword>
<accession>A0ABU6YSY7</accession>
<feature type="transmembrane region" description="Helical" evidence="1">
    <location>
        <begin position="97"/>
        <end position="120"/>
    </location>
</feature>
<reference evidence="2 3" key="1">
    <citation type="journal article" date="2023" name="Plants (Basel)">
        <title>Bridging the Gap: Combining Genomics and Transcriptomics Approaches to Understand Stylosanthes scabra, an Orphan Legume from the Brazilian Caatinga.</title>
        <authorList>
            <person name="Ferreira-Neto J.R.C."/>
            <person name="da Silva M.D."/>
            <person name="Binneck E."/>
            <person name="de Melo N.F."/>
            <person name="da Silva R.H."/>
            <person name="de Melo A.L.T.M."/>
            <person name="Pandolfi V."/>
            <person name="Bustamante F.O."/>
            <person name="Brasileiro-Vidal A.C."/>
            <person name="Benko-Iseppon A.M."/>
        </authorList>
    </citation>
    <scope>NUCLEOTIDE SEQUENCE [LARGE SCALE GENOMIC DNA]</scope>
    <source>
        <tissue evidence="2">Leaves</tissue>
    </source>
</reference>
<proteinExistence type="predicted"/>
<organism evidence="2 3">
    <name type="scientific">Stylosanthes scabra</name>
    <dbReference type="NCBI Taxonomy" id="79078"/>
    <lineage>
        <taxon>Eukaryota</taxon>
        <taxon>Viridiplantae</taxon>
        <taxon>Streptophyta</taxon>
        <taxon>Embryophyta</taxon>
        <taxon>Tracheophyta</taxon>
        <taxon>Spermatophyta</taxon>
        <taxon>Magnoliopsida</taxon>
        <taxon>eudicotyledons</taxon>
        <taxon>Gunneridae</taxon>
        <taxon>Pentapetalae</taxon>
        <taxon>rosids</taxon>
        <taxon>fabids</taxon>
        <taxon>Fabales</taxon>
        <taxon>Fabaceae</taxon>
        <taxon>Papilionoideae</taxon>
        <taxon>50 kb inversion clade</taxon>
        <taxon>dalbergioids sensu lato</taxon>
        <taxon>Dalbergieae</taxon>
        <taxon>Pterocarpus clade</taxon>
        <taxon>Stylosanthes</taxon>
    </lineage>
</organism>
<comment type="caution">
    <text evidence="2">The sequence shown here is derived from an EMBL/GenBank/DDBJ whole genome shotgun (WGS) entry which is preliminary data.</text>
</comment>
<evidence type="ECO:0000313" key="2">
    <source>
        <dbReference type="EMBL" id="MED6212946.1"/>
    </source>
</evidence>
<feature type="transmembrane region" description="Helical" evidence="1">
    <location>
        <begin position="58"/>
        <end position="76"/>
    </location>
</feature>
<sequence>MGFITAFGDALPHLKIARFSMLLGNCYASRVLLAEVQFSSQQSCRMGLHFSSPKNHHIASSGVIFEGFLFFGAARARFCELLVIRKVILLTNTFCHFFLLWIFFSILLYLCFLGASSWMVSSSFFCGPESLLISMGVQSVGATVEGLPLAASFIDRLLTVFMDIHAVLYDVAGAGIAGVAGAG</sequence>
<dbReference type="EMBL" id="JASCZI010243254">
    <property type="protein sequence ID" value="MED6212946.1"/>
    <property type="molecule type" value="Genomic_DNA"/>
</dbReference>
<evidence type="ECO:0000313" key="3">
    <source>
        <dbReference type="Proteomes" id="UP001341840"/>
    </source>
</evidence>
<gene>
    <name evidence="2" type="ORF">PIB30_088354</name>
</gene>
<keyword evidence="1" id="KW-0472">Membrane</keyword>
<keyword evidence="1" id="KW-1133">Transmembrane helix</keyword>
<name>A0ABU6YSY7_9FABA</name>